<protein>
    <submittedName>
        <fullName evidence="3">DUF6020 family protein</fullName>
    </submittedName>
</protein>
<dbReference type="Pfam" id="PF19484">
    <property type="entry name" value="DUF6020"/>
    <property type="match status" value="1"/>
</dbReference>
<feature type="region of interest" description="Disordered" evidence="1">
    <location>
        <begin position="483"/>
        <end position="505"/>
    </location>
</feature>
<feature type="transmembrane region" description="Helical" evidence="2">
    <location>
        <begin position="210"/>
        <end position="229"/>
    </location>
</feature>
<evidence type="ECO:0000313" key="3">
    <source>
        <dbReference type="EMBL" id="MFC1433731.1"/>
    </source>
</evidence>
<feature type="transmembrane region" description="Helical" evidence="2">
    <location>
        <begin position="108"/>
        <end position="127"/>
    </location>
</feature>
<feature type="transmembrane region" description="Helical" evidence="2">
    <location>
        <begin position="456"/>
        <end position="477"/>
    </location>
</feature>
<evidence type="ECO:0000313" key="4">
    <source>
        <dbReference type="Proteomes" id="UP001592530"/>
    </source>
</evidence>
<name>A0ABV6X5Z5_9ACTN</name>
<keyword evidence="2" id="KW-0472">Membrane</keyword>
<dbReference type="EMBL" id="JBHEZY010000010">
    <property type="protein sequence ID" value="MFC1433731.1"/>
    <property type="molecule type" value="Genomic_DNA"/>
</dbReference>
<comment type="caution">
    <text evidence="3">The sequence shown here is derived from an EMBL/GenBank/DDBJ whole genome shotgun (WGS) entry which is preliminary data.</text>
</comment>
<keyword evidence="2" id="KW-0812">Transmembrane</keyword>
<dbReference type="Proteomes" id="UP001592530">
    <property type="component" value="Unassembled WGS sequence"/>
</dbReference>
<feature type="transmembrane region" description="Helical" evidence="2">
    <location>
        <begin position="402"/>
        <end position="423"/>
    </location>
</feature>
<evidence type="ECO:0000256" key="2">
    <source>
        <dbReference type="SAM" id="Phobius"/>
    </source>
</evidence>
<accession>A0ABV6X5Z5</accession>
<sequence length="505" mass="55688">MTGRLRRVPARLRLPLAVFAVCQTIYLLWWAAFFPGLMSYDSITYVWEVTTNHWISDHSILYDSLVWLSLEVSGDLWPLTLLQTVAASAILAYTCVALRDLGVRGRWSAAAALAVALLPSTGTFTEFVWKDAAFTLSTLLAFAATVRLVARRMRGREAVRDRWFYQQVALLAAGFVGIALFRNSSITVVLAALPLLLLALRKMRLWITGLAAMATALYLVLNFAVYPAVGIASPDITSYYAFNYADIAVAYGTSPSSFTAADKAVMRQVAPLKAWGGRAANCWDVDWTMHALDRKAAARLNSQLMHVWWEVVQRSPGTVAHAHLCRSQIAWGIWPGPAALNGDTLIVGSNIPADLFGQAADSHSRMAHSQYRPVLRPRPLVQALHTVARPLYRKSRLPQLQWLVWRGAFWSYASYLVVGLVALRRRGAGAVVPLLGLVSIVFGIQVSIMIANPAPLARYMLPAVMIGIMTLPLLSLLRRPRGRQRPPEPLTAPAATPRERSVLAP</sequence>
<dbReference type="InterPro" id="IPR046062">
    <property type="entry name" value="DUF6020"/>
</dbReference>
<feature type="transmembrane region" description="Helical" evidence="2">
    <location>
        <begin position="162"/>
        <end position="180"/>
    </location>
</feature>
<organism evidence="3 4">
    <name type="scientific">Streptacidiphilus alkalitolerans</name>
    <dbReference type="NCBI Taxonomy" id="3342712"/>
    <lineage>
        <taxon>Bacteria</taxon>
        <taxon>Bacillati</taxon>
        <taxon>Actinomycetota</taxon>
        <taxon>Actinomycetes</taxon>
        <taxon>Kitasatosporales</taxon>
        <taxon>Streptomycetaceae</taxon>
        <taxon>Streptacidiphilus</taxon>
    </lineage>
</organism>
<gene>
    <name evidence="3" type="ORF">ACEZDB_24070</name>
</gene>
<evidence type="ECO:0000256" key="1">
    <source>
        <dbReference type="SAM" id="MobiDB-lite"/>
    </source>
</evidence>
<feature type="transmembrane region" description="Helical" evidence="2">
    <location>
        <begin position="430"/>
        <end position="450"/>
    </location>
</feature>
<feature type="transmembrane region" description="Helical" evidence="2">
    <location>
        <begin position="186"/>
        <end position="203"/>
    </location>
</feature>
<proteinExistence type="predicted"/>
<feature type="transmembrane region" description="Helical" evidence="2">
    <location>
        <begin position="76"/>
        <end position="96"/>
    </location>
</feature>
<reference evidence="3 4" key="1">
    <citation type="submission" date="2024-09" db="EMBL/GenBank/DDBJ databases">
        <authorList>
            <person name="Lee S.D."/>
        </authorList>
    </citation>
    <scope>NUCLEOTIDE SEQUENCE [LARGE SCALE GENOMIC DNA]</scope>
    <source>
        <strain evidence="3 4">N1-3</strain>
    </source>
</reference>
<feature type="transmembrane region" description="Helical" evidence="2">
    <location>
        <begin position="12"/>
        <end position="32"/>
    </location>
</feature>
<feature type="transmembrane region" description="Helical" evidence="2">
    <location>
        <begin position="133"/>
        <end position="150"/>
    </location>
</feature>
<keyword evidence="2" id="KW-1133">Transmembrane helix</keyword>